<feature type="domain" description="IclR-ED" evidence="6">
    <location>
        <begin position="109"/>
        <end position="292"/>
    </location>
</feature>
<accession>A0A120AGE8</accession>
<evidence type="ECO:0000256" key="3">
    <source>
        <dbReference type="ARBA" id="ARBA00023163"/>
    </source>
</evidence>
<dbReference type="PANTHER" id="PTHR30136">
    <property type="entry name" value="HELIX-TURN-HELIX TRANSCRIPTIONAL REGULATOR, ICLR FAMILY"/>
    <property type="match status" value="1"/>
</dbReference>
<dbReference type="AlphaFoldDB" id="A0A120AGE8"/>
<name>A0A120AGE8_9GAMM</name>
<keyword evidence="2" id="KW-0238">DNA-binding</keyword>
<dbReference type="InterPro" id="IPR014757">
    <property type="entry name" value="Tscrpt_reg_IclR_C"/>
</dbReference>
<dbReference type="EMBL" id="JAJA02000001">
    <property type="protein sequence ID" value="KWS04490.1"/>
    <property type="molecule type" value="Genomic_DNA"/>
</dbReference>
<dbReference type="GO" id="GO:0003700">
    <property type="term" value="F:DNA-binding transcription factor activity"/>
    <property type="evidence" value="ECO:0007669"/>
    <property type="project" value="TreeGrafter"/>
</dbReference>
<sequence>MQKERRKSASSAGATARGPKPSAPPMGSSAVRRIIETIEQCEGDPDFMTSFARGLAVLRAFTGHTRVLSVSQISLQIGIPRAAVRRALYTMLRLGYVSETDGGYCLQPRVLGIGNAYLSSATLAQMAQPVLDALRDRVQESCSLGVLDEDEALYVARAQTVRIISVGLHPGSRIPAYCSSLGRMLLAHLPEAELETYLARVAMRPRTDRTVVERARLRTLLEKARRSGYCIVDQELELGLRSVAVPVRSAKGEVVAAINIGTSSAQATLRKLETELLPQLRVAAMQLESLLQ</sequence>
<dbReference type="InterPro" id="IPR029016">
    <property type="entry name" value="GAF-like_dom_sf"/>
</dbReference>
<dbReference type="GO" id="GO:0003677">
    <property type="term" value="F:DNA binding"/>
    <property type="evidence" value="ECO:0007669"/>
    <property type="project" value="UniProtKB-KW"/>
</dbReference>
<dbReference type="InterPro" id="IPR050707">
    <property type="entry name" value="HTH_MetabolicPath_Reg"/>
</dbReference>
<gene>
    <name evidence="7" type="ORF">AZ78_2039</name>
</gene>
<organism evidence="7 8">
    <name type="scientific">Lysobacter capsici AZ78</name>
    <dbReference type="NCBI Taxonomy" id="1444315"/>
    <lineage>
        <taxon>Bacteria</taxon>
        <taxon>Pseudomonadati</taxon>
        <taxon>Pseudomonadota</taxon>
        <taxon>Gammaproteobacteria</taxon>
        <taxon>Lysobacterales</taxon>
        <taxon>Lysobacteraceae</taxon>
        <taxon>Lysobacter</taxon>
    </lineage>
</organism>
<dbReference type="Pfam" id="PF09339">
    <property type="entry name" value="HTH_IclR"/>
    <property type="match status" value="1"/>
</dbReference>
<proteinExistence type="predicted"/>
<feature type="region of interest" description="Disordered" evidence="4">
    <location>
        <begin position="1"/>
        <end position="28"/>
    </location>
</feature>
<dbReference type="Proteomes" id="UP000023435">
    <property type="component" value="Unassembled WGS sequence"/>
</dbReference>
<dbReference type="PANTHER" id="PTHR30136:SF34">
    <property type="entry name" value="TRANSCRIPTIONAL REGULATOR"/>
    <property type="match status" value="1"/>
</dbReference>
<keyword evidence="8" id="KW-1185">Reference proteome</keyword>
<evidence type="ECO:0000256" key="2">
    <source>
        <dbReference type="ARBA" id="ARBA00023125"/>
    </source>
</evidence>
<dbReference type="SUPFAM" id="SSF46785">
    <property type="entry name" value="Winged helix' DNA-binding domain"/>
    <property type="match status" value="1"/>
</dbReference>
<dbReference type="NCBIfam" id="TIGR02431">
    <property type="entry name" value="pcaR_pcaU"/>
    <property type="match status" value="1"/>
</dbReference>
<protein>
    <submittedName>
        <fullName evidence="7">Pca regulon regulatory protein PcaR</fullName>
    </submittedName>
</protein>
<comment type="caution">
    <text evidence="7">The sequence shown here is derived from an EMBL/GenBank/DDBJ whole genome shotgun (WGS) entry which is preliminary data.</text>
</comment>
<dbReference type="InterPro" id="IPR012794">
    <property type="entry name" value="PcaR_PcaU"/>
</dbReference>
<dbReference type="PROSITE" id="PS51077">
    <property type="entry name" value="HTH_ICLR"/>
    <property type="match status" value="1"/>
</dbReference>
<dbReference type="SUPFAM" id="SSF55781">
    <property type="entry name" value="GAF domain-like"/>
    <property type="match status" value="1"/>
</dbReference>
<dbReference type="SMART" id="SM00346">
    <property type="entry name" value="HTH_ICLR"/>
    <property type="match status" value="1"/>
</dbReference>
<dbReference type="Gene3D" id="1.10.10.10">
    <property type="entry name" value="Winged helix-like DNA-binding domain superfamily/Winged helix DNA-binding domain"/>
    <property type="match status" value="1"/>
</dbReference>
<evidence type="ECO:0000256" key="1">
    <source>
        <dbReference type="ARBA" id="ARBA00023015"/>
    </source>
</evidence>
<reference evidence="7 8" key="1">
    <citation type="journal article" date="2014" name="Genome Announc.">
        <title>Draft Genome Sequence of Lysobacter capsici AZ78, a Bacterium Antagonistic to Plant-Pathogenic Oomycetes.</title>
        <authorList>
            <person name="Puopolo G."/>
            <person name="Sonego P."/>
            <person name="Engelen K."/>
            <person name="Pertot I."/>
        </authorList>
    </citation>
    <scope>NUCLEOTIDE SEQUENCE [LARGE SCALE GENOMIC DNA]</scope>
    <source>
        <strain evidence="7 8">AZ78</strain>
    </source>
</reference>
<dbReference type="Gene3D" id="3.30.450.40">
    <property type="match status" value="1"/>
</dbReference>
<keyword evidence="3" id="KW-0804">Transcription</keyword>
<evidence type="ECO:0000259" key="5">
    <source>
        <dbReference type="PROSITE" id="PS51077"/>
    </source>
</evidence>
<dbReference type="GO" id="GO:0045892">
    <property type="term" value="P:negative regulation of DNA-templated transcription"/>
    <property type="evidence" value="ECO:0007669"/>
    <property type="project" value="TreeGrafter"/>
</dbReference>
<dbReference type="InterPro" id="IPR036390">
    <property type="entry name" value="WH_DNA-bd_sf"/>
</dbReference>
<evidence type="ECO:0000313" key="7">
    <source>
        <dbReference type="EMBL" id="KWS04490.1"/>
    </source>
</evidence>
<evidence type="ECO:0000256" key="4">
    <source>
        <dbReference type="SAM" id="MobiDB-lite"/>
    </source>
</evidence>
<evidence type="ECO:0000313" key="8">
    <source>
        <dbReference type="Proteomes" id="UP000023435"/>
    </source>
</evidence>
<dbReference type="GO" id="GO:0045893">
    <property type="term" value="P:positive regulation of DNA-templated transcription"/>
    <property type="evidence" value="ECO:0007669"/>
    <property type="project" value="InterPro"/>
</dbReference>
<dbReference type="PROSITE" id="PS51078">
    <property type="entry name" value="ICLR_ED"/>
    <property type="match status" value="1"/>
</dbReference>
<feature type="domain" description="HTH iclR-type" evidence="5">
    <location>
        <begin position="48"/>
        <end position="108"/>
    </location>
</feature>
<dbReference type="OrthoDB" id="9807558at2"/>
<keyword evidence="1" id="KW-0805">Transcription regulation</keyword>
<dbReference type="InterPro" id="IPR005471">
    <property type="entry name" value="Tscrpt_reg_IclR_N"/>
</dbReference>
<evidence type="ECO:0000259" key="6">
    <source>
        <dbReference type="PROSITE" id="PS51078"/>
    </source>
</evidence>
<dbReference type="InterPro" id="IPR036388">
    <property type="entry name" value="WH-like_DNA-bd_sf"/>
</dbReference>
<dbReference type="Pfam" id="PF01614">
    <property type="entry name" value="IclR_C"/>
    <property type="match status" value="1"/>
</dbReference>
<dbReference type="GO" id="GO:0046278">
    <property type="term" value="P:3,4-dihydroxybenzoate metabolic process"/>
    <property type="evidence" value="ECO:0007669"/>
    <property type="project" value="InterPro"/>
</dbReference>